<proteinExistence type="predicted"/>
<evidence type="ECO:0000313" key="4">
    <source>
        <dbReference type="EMBL" id="NDL62840.1"/>
    </source>
</evidence>
<protein>
    <submittedName>
        <fullName evidence="4">GNAT family N-acetyltransferase</fullName>
    </submittedName>
</protein>
<dbReference type="InterPro" id="IPR016181">
    <property type="entry name" value="Acyl_CoA_acyltransferase"/>
</dbReference>
<dbReference type="Gene3D" id="3.40.630.30">
    <property type="match status" value="1"/>
</dbReference>
<reference evidence="4 5" key="1">
    <citation type="submission" date="2019-12" db="EMBL/GenBank/DDBJ databases">
        <authorList>
            <person name="Lee S.D."/>
        </authorList>
    </citation>
    <scope>NUCLEOTIDE SEQUENCE [LARGE SCALE GENOMIC DNA]</scope>
    <source>
        <strain evidence="4 5">SAP-6</strain>
    </source>
</reference>
<dbReference type="RefSeq" id="WP_162365566.1">
    <property type="nucleotide sequence ID" value="NZ_WUBS01000005.1"/>
</dbReference>
<dbReference type="PANTHER" id="PTHR43877">
    <property type="entry name" value="AMINOALKYLPHOSPHONATE N-ACETYLTRANSFERASE-RELATED-RELATED"/>
    <property type="match status" value="1"/>
</dbReference>
<keyword evidence="2" id="KW-0012">Acyltransferase</keyword>
<dbReference type="InterPro" id="IPR000182">
    <property type="entry name" value="GNAT_dom"/>
</dbReference>
<dbReference type="CDD" id="cd04301">
    <property type="entry name" value="NAT_SF"/>
    <property type="match status" value="1"/>
</dbReference>
<dbReference type="AlphaFoldDB" id="A0A845SDH9"/>
<evidence type="ECO:0000256" key="2">
    <source>
        <dbReference type="ARBA" id="ARBA00023315"/>
    </source>
</evidence>
<evidence type="ECO:0000313" key="5">
    <source>
        <dbReference type="Proteomes" id="UP000461443"/>
    </source>
</evidence>
<dbReference type="Proteomes" id="UP000461443">
    <property type="component" value="Unassembled WGS sequence"/>
</dbReference>
<reference evidence="4 5" key="2">
    <citation type="submission" date="2020-02" db="EMBL/GenBank/DDBJ databases">
        <title>The new genus of Enterobacteriales.</title>
        <authorList>
            <person name="Kim I.S."/>
        </authorList>
    </citation>
    <scope>NUCLEOTIDE SEQUENCE [LARGE SCALE GENOMIC DNA]</scope>
    <source>
        <strain evidence="4 5">SAP-6</strain>
    </source>
</reference>
<keyword evidence="5" id="KW-1185">Reference proteome</keyword>
<organism evidence="4 5">
    <name type="scientific">Acerihabitans arboris</name>
    <dbReference type="NCBI Taxonomy" id="2691583"/>
    <lineage>
        <taxon>Bacteria</taxon>
        <taxon>Pseudomonadati</taxon>
        <taxon>Pseudomonadota</taxon>
        <taxon>Gammaproteobacteria</taxon>
        <taxon>Enterobacterales</taxon>
        <taxon>Pectobacteriaceae</taxon>
        <taxon>Acerihabitans</taxon>
    </lineage>
</organism>
<evidence type="ECO:0000259" key="3">
    <source>
        <dbReference type="PROSITE" id="PS51186"/>
    </source>
</evidence>
<dbReference type="SUPFAM" id="SSF55729">
    <property type="entry name" value="Acyl-CoA N-acyltransferases (Nat)"/>
    <property type="match status" value="1"/>
</dbReference>
<dbReference type="InterPro" id="IPR050832">
    <property type="entry name" value="Bact_Acetyltransf"/>
</dbReference>
<dbReference type="PROSITE" id="PS51186">
    <property type="entry name" value="GNAT"/>
    <property type="match status" value="1"/>
</dbReference>
<name>A0A845SDH9_9GAMM</name>
<gene>
    <name evidence="4" type="ORF">GRH90_08780</name>
</gene>
<comment type="caution">
    <text evidence="4">The sequence shown here is derived from an EMBL/GenBank/DDBJ whole genome shotgun (WGS) entry which is preliminary data.</text>
</comment>
<dbReference type="GO" id="GO:0016747">
    <property type="term" value="F:acyltransferase activity, transferring groups other than amino-acyl groups"/>
    <property type="evidence" value="ECO:0007669"/>
    <property type="project" value="InterPro"/>
</dbReference>
<evidence type="ECO:0000256" key="1">
    <source>
        <dbReference type="ARBA" id="ARBA00022679"/>
    </source>
</evidence>
<feature type="domain" description="N-acetyltransferase" evidence="3">
    <location>
        <begin position="2"/>
        <end position="152"/>
    </location>
</feature>
<keyword evidence="1 4" id="KW-0808">Transferase</keyword>
<accession>A0A845SDH9</accession>
<sequence>MFQLRAARIDELAKLTELCLQSTALLGYDDALRHACRERLTFRPADMENSLICVAAADNALLGAAQLLLHDEIAFLERLFVAPANAKTGIGKTLFGWSINTAHRAGAERLLIDCHPLAAGFYQRMGARAADTADPGPVPGGHGTPRFRITLTRCRAADKG</sequence>
<dbReference type="PANTHER" id="PTHR43877:SF2">
    <property type="entry name" value="AMINOALKYLPHOSPHONATE N-ACETYLTRANSFERASE-RELATED"/>
    <property type="match status" value="1"/>
</dbReference>
<dbReference type="Pfam" id="PF13673">
    <property type="entry name" value="Acetyltransf_10"/>
    <property type="match status" value="1"/>
</dbReference>
<dbReference type="EMBL" id="WUBS01000005">
    <property type="protein sequence ID" value="NDL62840.1"/>
    <property type="molecule type" value="Genomic_DNA"/>
</dbReference>